<dbReference type="STRING" id="644282.Deba_1775"/>
<dbReference type="AlphaFoldDB" id="E1QHU9"/>
<proteinExistence type="predicted"/>
<dbReference type="SUPFAM" id="SSF48452">
    <property type="entry name" value="TPR-like"/>
    <property type="match status" value="1"/>
</dbReference>
<sequence length="127" mass="13911">MSDKSQPDDLASLFSGGQPQSEADRLISQAHLSHLEGDLDQAARLFCQAIALGRDEPGLLLDLSKVLVAQKRHGEAVERLRQALAGSPDHLQARSIHLALSRAYEAMGQDQLARQHYRAFQDALTSL</sequence>
<accession>E1QHU9</accession>
<organism evidence="2 3">
    <name type="scientific">Desulfarculus baarsii (strain ATCC 33931 / DSM 2075 / LMG 7858 / VKM B-1802 / 2st14)</name>
    <dbReference type="NCBI Taxonomy" id="644282"/>
    <lineage>
        <taxon>Bacteria</taxon>
        <taxon>Pseudomonadati</taxon>
        <taxon>Thermodesulfobacteriota</taxon>
        <taxon>Desulfarculia</taxon>
        <taxon>Desulfarculales</taxon>
        <taxon>Desulfarculaceae</taxon>
        <taxon>Desulfarculus</taxon>
    </lineage>
</organism>
<dbReference type="Proteomes" id="UP000009047">
    <property type="component" value="Chromosome"/>
</dbReference>
<name>E1QHU9_DESB2</name>
<dbReference type="InterPro" id="IPR011990">
    <property type="entry name" value="TPR-like_helical_dom_sf"/>
</dbReference>
<dbReference type="KEGG" id="dbr:Deba_1775"/>
<dbReference type="EMBL" id="CP002085">
    <property type="protein sequence ID" value="ADK85142.1"/>
    <property type="molecule type" value="Genomic_DNA"/>
</dbReference>
<gene>
    <name evidence="2" type="ordered locus">Deba_1775</name>
</gene>
<reference evidence="2 3" key="1">
    <citation type="journal article" date="2010" name="Stand. Genomic Sci.">
        <title>Complete genome sequence of Desulfarculus baarsii type strain (2st14).</title>
        <authorList>
            <person name="Sun H."/>
            <person name="Spring S."/>
            <person name="Lapidus A."/>
            <person name="Davenport K."/>
            <person name="Del Rio T.G."/>
            <person name="Tice H."/>
            <person name="Nolan M."/>
            <person name="Copeland A."/>
            <person name="Cheng J.F."/>
            <person name="Lucas S."/>
            <person name="Tapia R."/>
            <person name="Goodwin L."/>
            <person name="Pitluck S."/>
            <person name="Ivanova N."/>
            <person name="Pagani I."/>
            <person name="Mavromatis K."/>
            <person name="Ovchinnikova G."/>
            <person name="Pati A."/>
            <person name="Chen A."/>
            <person name="Palaniappan K."/>
            <person name="Hauser L."/>
            <person name="Chang Y.J."/>
            <person name="Jeffries C.D."/>
            <person name="Detter J.C."/>
            <person name="Han C."/>
            <person name="Rohde M."/>
            <person name="Brambilla E."/>
            <person name="Goker M."/>
            <person name="Woyke T."/>
            <person name="Bristow J."/>
            <person name="Eisen J.A."/>
            <person name="Markowitz V."/>
            <person name="Hugenholtz P."/>
            <person name="Kyrpides N.C."/>
            <person name="Klenk H.P."/>
            <person name="Land M."/>
        </authorList>
    </citation>
    <scope>NUCLEOTIDE SEQUENCE [LARGE SCALE GENOMIC DNA]</scope>
    <source>
        <strain evidence="3">ATCC 33931 / DSM 2075 / LMG 7858 / VKM B-1802 / 2st14</strain>
    </source>
</reference>
<evidence type="ECO:0000313" key="3">
    <source>
        <dbReference type="Proteomes" id="UP000009047"/>
    </source>
</evidence>
<keyword evidence="3" id="KW-1185">Reference proteome</keyword>
<dbReference type="Gene3D" id="1.25.40.10">
    <property type="entry name" value="Tetratricopeptide repeat domain"/>
    <property type="match status" value="1"/>
</dbReference>
<evidence type="ECO:0000256" key="1">
    <source>
        <dbReference type="SAM" id="MobiDB-lite"/>
    </source>
</evidence>
<dbReference type="Pfam" id="PF14559">
    <property type="entry name" value="TPR_19"/>
    <property type="match status" value="1"/>
</dbReference>
<dbReference type="RefSeq" id="WP_013258594.1">
    <property type="nucleotide sequence ID" value="NC_014365.1"/>
</dbReference>
<feature type="region of interest" description="Disordered" evidence="1">
    <location>
        <begin position="1"/>
        <end position="22"/>
    </location>
</feature>
<protein>
    <submittedName>
        <fullName evidence="2">Uncharacterized protein</fullName>
    </submittedName>
</protein>
<dbReference type="HOGENOM" id="CLU_1966982_0_0_7"/>
<evidence type="ECO:0000313" key="2">
    <source>
        <dbReference type="EMBL" id="ADK85142.1"/>
    </source>
</evidence>